<feature type="region of interest" description="Disordered" evidence="1">
    <location>
        <begin position="78"/>
        <end position="106"/>
    </location>
</feature>
<dbReference type="Proteomes" id="UP000886602">
    <property type="component" value="Unassembled WGS sequence"/>
</dbReference>
<name>A0A9D7FCE5_9RHOO</name>
<organism evidence="2 3">
    <name type="scientific">Candidatus Propionivibrio dominans</name>
    <dbReference type="NCBI Taxonomy" id="2954373"/>
    <lineage>
        <taxon>Bacteria</taxon>
        <taxon>Pseudomonadati</taxon>
        <taxon>Pseudomonadota</taxon>
        <taxon>Betaproteobacteria</taxon>
        <taxon>Rhodocyclales</taxon>
        <taxon>Rhodocyclaceae</taxon>
        <taxon>Propionivibrio</taxon>
    </lineage>
</organism>
<accession>A0A9D7FCE5</accession>
<proteinExistence type="predicted"/>
<protein>
    <submittedName>
        <fullName evidence="2">Uncharacterized protein</fullName>
    </submittedName>
</protein>
<dbReference type="EMBL" id="JADJNC010000018">
    <property type="protein sequence ID" value="MBK7423788.1"/>
    <property type="molecule type" value="Genomic_DNA"/>
</dbReference>
<evidence type="ECO:0000313" key="3">
    <source>
        <dbReference type="Proteomes" id="UP000886602"/>
    </source>
</evidence>
<evidence type="ECO:0000256" key="1">
    <source>
        <dbReference type="SAM" id="MobiDB-lite"/>
    </source>
</evidence>
<dbReference type="AlphaFoldDB" id="A0A9D7FCE5"/>
<gene>
    <name evidence="2" type="ORF">IPJ48_12160</name>
</gene>
<sequence>MRQLLCFWNRHSSDNNRPLLPVEVKAERPFAAIPVIEKKFPLVYGVNLLAIASPVSPQANALVRPCINDKLASAVKELPAQKQGQKEAFSTLGHRRPAAREIENSA</sequence>
<reference evidence="2" key="1">
    <citation type="submission" date="2020-10" db="EMBL/GenBank/DDBJ databases">
        <title>Connecting structure to function with the recovery of over 1000 high-quality activated sludge metagenome-assembled genomes encoding full-length rRNA genes using long-read sequencing.</title>
        <authorList>
            <person name="Singleton C.M."/>
            <person name="Petriglieri F."/>
            <person name="Kristensen J.M."/>
            <person name="Kirkegaard R.H."/>
            <person name="Michaelsen T.Y."/>
            <person name="Andersen M.H."/>
            <person name="Karst S.M."/>
            <person name="Dueholm M.S."/>
            <person name="Nielsen P.H."/>
            <person name="Albertsen M."/>
        </authorList>
    </citation>
    <scope>NUCLEOTIDE SEQUENCE</scope>
    <source>
        <strain evidence="2">EsbW_18-Q3-R4-48_MAXAC.044</strain>
    </source>
</reference>
<evidence type="ECO:0000313" key="2">
    <source>
        <dbReference type="EMBL" id="MBK7423788.1"/>
    </source>
</evidence>
<comment type="caution">
    <text evidence="2">The sequence shown here is derived from an EMBL/GenBank/DDBJ whole genome shotgun (WGS) entry which is preliminary data.</text>
</comment>